<evidence type="ECO:0000313" key="1">
    <source>
        <dbReference type="EMBL" id="MFD6792837.1"/>
    </source>
</evidence>
<keyword evidence="2" id="KW-1185">Reference proteome</keyword>
<organism evidence="1 2">
    <name type="scientific">Prauserella salsuginis</name>
    <dbReference type="NCBI Taxonomy" id="387889"/>
    <lineage>
        <taxon>Bacteria</taxon>
        <taxon>Bacillati</taxon>
        <taxon>Actinomycetota</taxon>
        <taxon>Actinomycetes</taxon>
        <taxon>Pseudonocardiales</taxon>
        <taxon>Pseudonocardiaceae</taxon>
        <taxon>Prauserella</taxon>
        <taxon>Prauserella salsuginis group</taxon>
    </lineage>
</organism>
<dbReference type="Proteomes" id="UP001598673">
    <property type="component" value="Unassembled WGS sequence"/>
</dbReference>
<reference evidence="1 2" key="1">
    <citation type="submission" date="2024-09" db="EMBL/GenBank/DDBJ databases">
        <title>The Natural Products Discovery Center: Release of the First 8490 Sequenced Strains for Exploring Actinobacteria Biosynthetic Diversity.</title>
        <authorList>
            <person name="Kalkreuter E."/>
            <person name="Kautsar S.A."/>
            <person name="Yang D."/>
            <person name="Bader C.D."/>
            <person name="Teijaro C.N."/>
            <person name="Fluegel L."/>
            <person name="Davis C.M."/>
            <person name="Simpson J.R."/>
            <person name="Lauterbach L."/>
            <person name="Steele A.D."/>
            <person name="Gui C."/>
            <person name="Meng S."/>
            <person name="Li G."/>
            <person name="Viehrig K."/>
            <person name="Ye F."/>
            <person name="Su P."/>
            <person name="Kiefer A.F."/>
            <person name="Nichols A."/>
            <person name="Cepeda A.J."/>
            <person name="Yan W."/>
            <person name="Fan B."/>
            <person name="Jiang Y."/>
            <person name="Adhikari A."/>
            <person name="Zheng C.-J."/>
            <person name="Schuster L."/>
            <person name="Cowan T.M."/>
            <person name="Smanski M.J."/>
            <person name="Chevrette M.G."/>
            <person name="De Carvalho L.P.S."/>
            <person name="Shen B."/>
        </authorList>
    </citation>
    <scope>NUCLEOTIDE SEQUENCE [LARGE SCALE GENOMIC DNA]</scope>
    <source>
        <strain evidence="1 2">NPDC060353</strain>
    </source>
</reference>
<proteinExistence type="predicted"/>
<sequence length="60" mass="6382">MPRAVLLTTNALVVARGDTTNDTRYRFSSIAASRELNVMVLGGTTPFIATMLVEIANGSP</sequence>
<dbReference type="EMBL" id="JBHXCV010000003">
    <property type="protein sequence ID" value="MFD6792837.1"/>
    <property type="molecule type" value="Genomic_DNA"/>
</dbReference>
<dbReference type="RefSeq" id="WP_258937612.1">
    <property type="nucleotide sequence ID" value="NZ_JANBBF010000012.1"/>
</dbReference>
<evidence type="ECO:0000313" key="2">
    <source>
        <dbReference type="Proteomes" id="UP001598673"/>
    </source>
</evidence>
<protein>
    <submittedName>
        <fullName evidence="1">Uncharacterized protein</fullName>
    </submittedName>
</protein>
<comment type="caution">
    <text evidence="1">The sequence shown here is derived from an EMBL/GenBank/DDBJ whole genome shotgun (WGS) entry which is preliminary data.</text>
</comment>
<gene>
    <name evidence="1" type="ORF">ACFWGY_05830</name>
</gene>
<accession>A0ABW6G0W2</accession>
<name>A0ABW6G0W2_9PSEU</name>